<dbReference type="GO" id="GO:0043565">
    <property type="term" value="F:sequence-specific DNA binding"/>
    <property type="evidence" value="ECO:0007669"/>
    <property type="project" value="TreeGrafter"/>
</dbReference>
<gene>
    <name evidence="3" type="ORF">CSUI_000391</name>
</gene>
<feature type="region of interest" description="Disordered" evidence="1">
    <location>
        <begin position="284"/>
        <end position="389"/>
    </location>
</feature>
<feature type="compositionally biased region" description="Basic and acidic residues" evidence="1">
    <location>
        <begin position="662"/>
        <end position="693"/>
    </location>
</feature>
<feature type="domain" description="JmjC" evidence="2">
    <location>
        <begin position="706"/>
        <end position="943"/>
    </location>
</feature>
<dbReference type="PANTHER" id="PTHR12480:SF6">
    <property type="entry name" value="2-OXOGLUTARATE AND IRON-DEPENDENT OXYGENASE JMJD4"/>
    <property type="match status" value="1"/>
</dbReference>
<feature type="region of interest" description="Disordered" evidence="1">
    <location>
        <begin position="1199"/>
        <end position="1235"/>
    </location>
</feature>
<feature type="compositionally biased region" description="Basic and acidic residues" evidence="1">
    <location>
        <begin position="421"/>
        <end position="451"/>
    </location>
</feature>
<dbReference type="GO" id="GO:0032259">
    <property type="term" value="P:methylation"/>
    <property type="evidence" value="ECO:0007669"/>
    <property type="project" value="UniProtKB-KW"/>
</dbReference>
<feature type="region of interest" description="Disordered" evidence="1">
    <location>
        <begin position="1134"/>
        <end position="1153"/>
    </location>
</feature>
<feature type="compositionally biased region" description="Acidic residues" evidence="1">
    <location>
        <begin position="577"/>
        <end position="587"/>
    </location>
</feature>
<feature type="region of interest" description="Disordered" evidence="1">
    <location>
        <begin position="1"/>
        <end position="70"/>
    </location>
</feature>
<dbReference type="VEuPathDB" id="ToxoDB:CSUI_000391"/>
<keyword evidence="3" id="KW-0489">Methyltransferase</keyword>
<feature type="compositionally biased region" description="Basic and acidic residues" evidence="1">
    <location>
        <begin position="196"/>
        <end position="205"/>
    </location>
</feature>
<evidence type="ECO:0000259" key="2">
    <source>
        <dbReference type="PROSITE" id="PS51184"/>
    </source>
</evidence>
<dbReference type="GO" id="GO:0005737">
    <property type="term" value="C:cytoplasm"/>
    <property type="evidence" value="ECO:0007669"/>
    <property type="project" value="TreeGrafter"/>
</dbReference>
<feature type="compositionally biased region" description="Basic and acidic residues" evidence="1">
    <location>
        <begin position="1357"/>
        <end position="1394"/>
    </location>
</feature>
<dbReference type="Pfam" id="PF02373">
    <property type="entry name" value="JmjC"/>
    <property type="match status" value="1"/>
</dbReference>
<feature type="region of interest" description="Disordered" evidence="1">
    <location>
        <begin position="478"/>
        <end position="587"/>
    </location>
</feature>
<feature type="compositionally biased region" description="Basic and acidic residues" evidence="1">
    <location>
        <begin position="37"/>
        <end position="70"/>
    </location>
</feature>
<keyword evidence="3" id="KW-0808">Transferase</keyword>
<feature type="region of interest" description="Disordered" evidence="1">
    <location>
        <begin position="789"/>
        <end position="826"/>
    </location>
</feature>
<dbReference type="GeneID" id="94423836"/>
<feature type="compositionally biased region" description="Low complexity" evidence="1">
    <location>
        <begin position="990"/>
        <end position="1008"/>
    </location>
</feature>
<dbReference type="InterPro" id="IPR050910">
    <property type="entry name" value="JMJD6_ArgDemeth/LysHydrox"/>
</dbReference>
<feature type="region of interest" description="Disordered" evidence="1">
    <location>
        <begin position="412"/>
        <end position="451"/>
    </location>
</feature>
<organism evidence="3 4">
    <name type="scientific">Cystoisospora suis</name>
    <dbReference type="NCBI Taxonomy" id="483139"/>
    <lineage>
        <taxon>Eukaryota</taxon>
        <taxon>Sar</taxon>
        <taxon>Alveolata</taxon>
        <taxon>Apicomplexa</taxon>
        <taxon>Conoidasida</taxon>
        <taxon>Coccidia</taxon>
        <taxon>Eucoccidiorida</taxon>
        <taxon>Eimeriorina</taxon>
        <taxon>Sarcocystidae</taxon>
        <taxon>Cystoisospora</taxon>
    </lineage>
</organism>
<evidence type="ECO:0000256" key="1">
    <source>
        <dbReference type="SAM" id="MobiDB-lite"/>
    </source>
</evidence>
<feature type="compositionally biased region" description="Basic and acidic residues" evidence="1">
    <location>
        <begin position="482"/>
        <end position="508"/>
    </location>
</feature>
<feature type="compositionally biased region" description="Basic and acidic residues" evidence="1">
    <location>
        <begin position="214"/>
        <end position="237"/>
    </location>
</feature>
<dbReference type="EMBL" id="MIGC01000167">
    <property type="protein sequence ID" value="PHJ25755.1"/>
    <property type="molecule type" value="Genomic_DNA"/>
</dbReference>
<dbReference type="Proteomes" id="UP000221165">
    <property type="component" value="Unassembled WGS sequence"/>
</dbReference>
<feature type="region of interest" description="Disordered" evidence="1">
    <location>
        <begin position="181"/>
        <end position="258"/>
    </location>
</feature>
<keyword evidence="4" id="KW-1185">Reference proteome</keyword>
<reference evidence="3 4" key="1">
    <citation type="journal article" date="2017" name="Int. J. Parasitol.">
        <title>The genome of the protozoan parasite Cystoisospora suis and a reverse vaccinology approach to identify vaccine candidates.</title>
        <authorList>
            <person name="Palmieri N."/>
            <person name="Shrestha A."/>
            <person name="Ruttkowski B."/>
            <person name="Beck T."/>
            <person name="Vogl C."/>
            <person name="Tomley F."/>
            <person name="Blake D.P."/>
            <person name="Joachim A."/>
        </authorList>
    </citation>
    <scope>NUCLEOTIDE SEQUENCE [LARGE SCALE GENOMIC DNA]</scope>
    <source>
        <strain evidence="3 4">Wien I</strain>
    </source>
</reference>
<feature type="compositionally biased region" description="Low complexity" evidence="1">
    <location>
        <begin position="1201"/>
        <end position="1210"/>
    </location>
</feature>
<feature type="compositionally biased region" description="Basic and acidic residues" evidence="1">
    <location>
        <begin position="566"/>
        <end position="576"/>
    </location>
</feature>
<dbReference type="PANTHER" id="PTHR12480">
    <property type="entry name" value="ARGININE DEMETHYLASE AND LYSYL-HYDROXYLASE JMJD"/>
    <property type="match status" value="1"/>
</dbReference>
<dbReference type="SMART" id="SM00558">
    <property type="entry name" value="JmjC"/>
    <property type="match status" value="1"/>
</dbReference>
<dbReference type="GO" id="GO:0045905">
    <property type="term" value="P:positive regulation of translational termination"/>
    <property type="evidence" value="ECO:0007669"/>
    <property type="project" value="TreeGrafter"/>
</dbReference>
<feature type="compositionally biased region" description="Basic and acidic residues" evidence="1">
    <location>
        <begin position="1"/>
        <end position="17"/>
    </location>
</feature>
<protein>
    <submittedName>
        <fullName evidence="3">Histone lysine demethylase jmjd4</fullName>
    </submittedName>
</protein>
<name>A0A2C6LGH7_9APIC</name>
<feature type="compositionally biased region" description="Basic residues" evidence="1">
    <location>
        <begin position="616"/>
        <end position="628"/>
    </location>
</feature>
<feature type="compositionally biased region" description="Basic and acidic residues" evidence="1">
    <location>
        <begin position="1009"/>
        <end position="1044"/>
    </location>
</feature>
<feature type="region of interest" description="Disordered" evidence="1">
    <location>
        <begin position="989"/>
        <end position="1044"/>
    </location>
</feature>
<dbReference type="RefSeq" id="XP_067927401.1">
    <property type="nucleotide sequence ID" value="XM_068060625.1"/>
</dbReference>
<feature type="region of interest" description="Disordered" evidence="1">
    <location>
        <begin position="1280"/>
        <end position="1308"/>
    </location>
</feature>
<dbReference type="GO" id="GO:0005634">
    <property type="term" value="C:nucleus"/>
    <property type="evidence" value="ECO:0007669"/>
    <property type="project" value="TreeGrafter"/>
</dbReference>
<feature type="region of interest" description="Disordered" evidence="1">
    <location>
        <begin position="1357"/>
        <end position="1401"/>
    </location>
</feature>
<dbReference type="GO" id="GO:0008168">
    <property type="term" value="F:methyltransferase activity"/>
    <property type="evidence" value="ECO:0007669"/>
    <property type="project" value="UniProtKB-KW"/>
</dbReference>
<evidence type="ECO:0000313" key="3">
    <source>
        <dbReference type="EMBL" id="PHJ25755.1"/>
    </source>
</evidence>
<feature type="compositionally biased region" description="Low complexity" evidence="1">
    <location>
        <begin position="1226"/>
        <end position="1235"/>
    </location>
</feature>
<feature type="region of interest" description="Disordered" evidence="1">
    <location>
        <begin position="615"/>
        <end position="693"/>
    </location>
</feature>
<dbReference type="SUPFAM" id="SSF51197">
    <property type="entry name" value="Clavaminate synthase-like"/>
    <property type="match status" value="1"/>
</dbReference>
<feature type="compositionally biased region" description="Basic and acidic residues" evidence="1">
    <location>
        <begin position="379"/>
        <end position="388"/>
    </location>
</feature>
<feature type="compositionally biased region" description="Basic residues" evidence="1">
    <location>
        <begin position="308"/>
        <end position="321"/>
    </location>
</feature>
<feature type="compositionally biased region" description="Basic and acidic residues" evidence="1">
    <location>
        <begin position="629"/>
        <end position="655"/>
    </location>
</feature>
<feature type="compositionally biased region" description="Low complexity" evidence="1">
    <location>
        <begin position="548"/>
        <end position="557"/>
    </location>
</feature>
<proteinExistence type="predicted"/>
<feature type="compositionally biased region" description="Basic and acidic residues" evidence="1">
    <location>
        <begin position="811"/>
        <end position="826"/>
    </location>
</feature>
<evidence type="ECO:0000313" key="4">
    <source>
        <dbReference type="Proteomes" id="UP000221165"/>
    </source>
</evidence>
<feature type="compositionally biased region" description="Basic and acidic residues" evidence="1">
    <location>
        <begin position="347"/>
        <end position="362"/>
    </location>
</feature>
<dbReference type="Gene3D" id="2.60.120.650">
    <property type="entry name" value="Cupin"/>
    <property type="match status" value="2"/>
</dbReference>
<accession>A0A2C6LGH7</accession>
<feature type="compositionally biased region" description="Acidic residues" evidence="1">
    <location>
        <begin position="363"/>
        <end position="378"/>
    </location>
</feature>
<feature type="compositionally biased region" description="Acidic residues" evidence="1">
    <location>
        <begin position="186"/>
        <end position="195"/>
    </location>
</feature>
<dbReference type="OrthoDB" id="203487at2759"/>
<feature type="compositionally biased region" description="Basic and acidic residues" evidence="1">
    <location>
        <begin position="322"/>
        <end position="335"/>
    </location>
</feature>
<dbReference type="InterPro" id="IPR003347">
    <property type="entry name" value="JmjC_dom"/>
</dbReference>
<comment type="caution">
    <text evidence="3">The sequence shown here is derived from an EMBL/GenBank/DDBJ whole genome shotgun (WGS) entry which is preliminary data.</text>
</comment>
<sequence length="1470" mass="171526">MSREERMVDVRRSEGEGRNYTMFPGDRGEDEEEEREEEHKQEKEEEKEKREETCNEEMKEKEEDGKKESVERERLQSSYADVWNAKDLSYSVFLKKYLSTRTPVVIRGVCTPWTSYTHWVERPTLEKRSQVNFLRQEKQVSSSSLFSSHLSSLPSSSRGTSDSIDLQVSLLRSALTEACHLKQEEEDHDHDEEEEELRKREREDEYPLSVVTSGDEKDKATGRREEEEQKKEDDRNAKLRHSGTDTFQSEESQEGEDEHLFLSSSSFFPCACCECLRSLHFSSDSSTRKGVFGSPSYSRLYKSFSLPSRKKEKNMKKKKKRRENEKNRHSLKKDTFLSISSPVDTPHTIEEQDNRERKASQEKEEEDQVGKEEEEEREEEPKDEDRYKVRASVMLCSDRKGFPTCRGCVCRKKEKRRRRRGEKEEERNGVGDSDERAKEETEAEDRDVATAERERCCQQIGACSEVTLKQFLYYWRKKSKEKKKEESKIRRDENKRPKDEEGKKKKESLTLSSHRKLDISQEEENEAPLHSLLNSSLSFTPNTQAHLSSSSSFSSSSLCETLSDDSFTRETRKKDASDDEEEKGEEDVLVCPGSCWYLKDWHFVKDEMILLEEEKKRKKQREKKKKKKDGTVHHDVKETKEKKKDGEKESEREGTQDGYETAYREKEKKKDDNEEDQYKKEDEEKRKHGEDQGMKMDIENEVKDEERFYHQSIHYNVPNYFEDDWILKCPFRPHEDFRFCYLGPECTYTPWHSDVLGTSSWSANLCGVKRWTFEETPLSWRGRRTRSLLSHRENSPEAVSAPESSISEKIACSERSARSEEKRMRKREMIQIEEERMRKGDKNGEMNMMAFKGKEDYCKECKRRHSPRHASDLPFPSSSSSSSSLLYCPRPLRCLLQFPGECVYVPSNVHHSVCNLTDCISINHNWCNAANILHVANALKEDYLSVQDFLLDDFPGAQGILQSLKLHERERKNDNEENQDTFSQVPYEHSTYSHMSSSSSSSSPFTTSSDHRTNERLKVEEDDDDSRRRRDTKETRKDKEEREIEEKIEEMKAIATAEELNEYVEFILSQESILTANCGCNFFLLFFFLLHVARKLLLPRLKKHIRHLQSFSEETAMMVDVHSKDPAVIPSENERFSQRKERMMAPREKEKKKEMGCLYEDKKDFQEKTTSSPILMAFTIVGSLRVCSLLKALSRAEEKSCPSLPSSSHSTDMQADGKSTHAGKTSLFSSGSSSASPLMAPASVNHVYHSSLQFLPSTADTVRHRLEFLVPLSFLFPKKEKQNEARGNETPSTRESERSDPEKLRTQGDRLASEDLQWCVRDLLEGVDLVWQELSKQERLRDMTLHNIVSFTADGGGEYRSETERQLNQDDSFSKNEKRLDETYSEERRHREPGELPGLAGKEINGERQAEESCPRITVRQSTVERFLGFPFQDFDLTNEWLWKKVTFQCSFREHWDLHTPVVSYKDKNS</sequence>
<dbReference type="GO" id="GO:0016706">
    <property type="term" value="F:2-oxoglutarate-dependent dioxygenase activity"/>
    <property type="evidence" value="ECO:0007669"/>
    <property type="project" value="TreeGrafter"/>
</dbReference>
<dbReference type="PROSITE" id="PS51184">
    <property type="entry name" value="JMJC"/>
    <property type="match status" value="1"/>
</dbReference>
<feature type="compositionally biased region" description="Polar residues" evidence="1">
    <location>
        <begin position="532"/>
        <end position="547"/>
    </location>
</feature>